<dbReference type="GO" id="GO:0005524">
    <property type="term" value="F:ATP binding"/>
    <property type="evidence" value="ECO:0007669"/>
    <property type="project" value="UniProtKB-UniRule"/>
</dbReference>
<evidence type="ECO:0000256" key="5">
    <source>
        <dbReference type="SAM" id="MobiDB-lite"/>
    </source>
</evidence>
<evidence type="ECO:0000256" key="1">
    <source>
        <dbReference type="ARBA" id="ARBA00008874"/>
    </source>
</evidence>
<dbReference type="GO" id="GO:0004672">
    <property type="term" value="F:protein kinase activity"/>
    <property type="evidence" value="ECO:0007669"/>
    <property type="project" value="InterPro"/>
</dbReference>
<dbReference type="InterPro" id="IPR011009">
    <property type="entry name" value="Kinase-like_dom_sf"/>
</dbReference>
<dbReference type="PANTHER" id="PTHR48014:SF21">
    <property type="entry name" value="SERINE_THREONINE-PROTEIN KINASE FRAY2"/>
    <property type="match status" value="1"/>
</dbReference>
<evidence type="ECO:0000256" key="2">
    <source>
        <dbReference type="ARBA" id="ARBA00022741"/>
    </source>
</evidence>
<feature type="region of interest" description="Disordered" evidence="5">
    <location>
        <begin position="483"/>
        <end position="588"/>
    </location>
</feature>
<sequence length="588" mass="63549">MPSSVRTPRSFIGAVPDEWQLYSDNASDYTIGPSIGFGASSIVYQAEFRPPDAPQSIPCALKVLDLDRLPQHPLRLLQRETQLMSLSKHPNVLRVRGTWMTGHKLYIALRLMNAGSAADVMHYGWPGGMEEEVVRCILKQALEGINYLHINGFIHRDVKAANLLIDDDGTVLLGDLGVAAFLGDNEDTTAQKPNGRPGAIGKRKSFVGTPCWMAPEVINRKQYDASADIWSFGITALELAQGRAPRSREPPHSVLLHIVTNTPPTLDREAGPHKYSRAFQEMVERCLNKDPSQRPTAAELLQTPFFKAAKKKGYLVNTILKGLPPLAKRQERRKQPSIISPRTLDSWDFSGTSSPTTSVYGPPAYRHRPLDFPLALYEFEGENGENRDGTSENRGRDEGALVDAEQEHDSGRQITPQHAPRPHSAAPSPHPHSRDHSHHSTSRTHSRGVSWADDREASGGVGGSGSVVQAESVSVGSVAESAAERKSAPLSSGAIDIPYPSPSPNPADITPAATQDATPTTTQPIPVPVPPSTRGASDDSSPSPSGSKISGWRRLIGSDGSPEDSLRKKMFGGVLAGGKRLSSSFGSD</sequence>
<dbReference type="EMBL" id="JAEVFJ010000042">
    <property type="protein sequence ID" value="KAH8086656.1"/>
    <property type="molecule type" value="Genomic_DNA"/>
</dbReference>
<evidence type="ECO:0000313" key="7">
    <source>
        <dbReference type="EMBL" id="KAH8086656.1"/>
    </source>
</evidence>
<dbReference type="AlphaFoldDB" id="A0A8K0XLN1"/>
<dbReference type="Pfam" id="PF00069">
    <property type="entry name" value="Pkinase"/>
    <property type="match status" value="1"/>
</dbReference>
<dbReference type="PROSITE" id="PS00107">
    <property type="entry name" value="PROTEIN_KINASE_ATP"/>
    <property type="match status" value="1"/>
</dbReference>
<dbReference type="InterPro" id="IPR047173">
    <property type="entry name" value="STRAD_A/B-like"/>
</dbReference>
<dbReference type="PANTHER" id="PTHR48014">
    <property type="entry name" value="SERINE/THREONINE-PROTEIN KINASE FRAY2"/>
    <property type="match status" value="1"/>
</dbReference>
<reference evidence="7" key="1">
    <citation type="journal article" date="2021" name="New Phytol.">
        <title>Evolutionary innovations through gain and loss of genes in the ectomycorrhizal Boletales.</title>
        <authorList>
            <person name="Wu G."/>
            <person name="Miyauchi S."/>
            <person name="Morin E."/>
            <person name="Kuo A."/>
            <person name="Drula E."/>
            <person name="Varga T."/>
            <person name="Kohler A."/>
            <person name="Feng B."/>
            <person name="Cao Y."/>
            <person name="Lipzen A."/>
            <person name="Daum C."/>
            <person name="Hundley H."/>
            <person name="Pangilinan J."/>
            <person name="Johnson J."/>
            <person name="Barry K."/>
            <person name="LaButti K."/>
            <person name="Ng V."/>
            <person name="Ahrendt S."/>
            <person name="Min B."/>
            <person name="Choi I.G."/>
            <person name="Park H."/>
            <person name="Plett J.M."/>
            <person name="Magnuson J."/>
            <person name="Spatafora J.W."/>
            <person name="Nagy L.G."/>
            <person name="Henrissat B."/>
            <person name="Grigoriev I.V."/>
            <person name="Yang Z.L."/>
            <person name="Xu J."/>
            <person name="Martin F.M."/>
        </authorList>
    </citation>
    <scope>NUCLEOTIDE SEQUENCE</scope>
    <source>
        <strain evidence="7">KKN 215</strain>
    </source>
</reference>
<name>A0A8K0XLN1_9AGAR</name>
<feature type="compositionally biased region" description="Low complexity" evidence="5">
    <location>
        <begin position="538"/>
        <end position="550"/>
    </location>
</feature>
<dbReference type="Gene3D" id="1.10.510.10">
    <property type="entry name" value="Transferase(Phosphotransferase) domain 1"/>
    <property type="match status" value="1"/>
</dbReference>
<protein>
    <submittedName>
        <fullName evidence="7">Kinase-like protein</fullName>
    </submittedName>
</protein>
<feature type="compositionally biased region" description="Basic residues" evidence="5">
    <location>
        <begin position="431"/>
        <end position="446"/>
    </location>
</feature>
<evidence type="ECO:0000313" key="8">
    <source>
        <dbReference type="Proteomes" id="UP000813824"/>
    </source>
</evidence>
<dbReference type="OrthoDB" id="248923at2759"/>
<dbReference type="SUPFAM" id="SSF56112">
    <property type="entry name" value="Protein kinase-like (PK-like)"/>
    <property type="match status" value="1"/>
</dbReference>
<evidence type="ECO:0000256" key="3">
    <source>
        <dbReference type="ARBA" id="ARBA00022840"/>
    </source>
</evidence>
<organism evidence="7 8">
    <name type="scientific">Cristinia sonorae</name>
    <dbReference type="NCBI Taxonomy" id="1940300"/>
    <lineage>
        <taxon>Eukaryota</taxon>
        <taxon>Fungi</taxon>
        <taxon>Dikarya</taxon>
        <taxon>Basidiomycota</taxon>
        <taxon>Agaricomycotina</taxon>
        <taxon>Agaricomycetes</taxon>
        <taxon>Agaricomycetidae</taxon>
        <taxon>Agaricales</taxon>
        <taxon>Pleurotineae</taxon>
        <taxon>Stephanosporaceae</taxon>
        <taxon>Cristinia</taxon>
    </lineage>
</organism>
<accession>A0A8K0XLN1</accession>
<feature type="compositionally biased region" description="Low complexity" evidence="5">
    <location>
        <begin position="506"/>
        <end position="524"/>
    </location>
</feature>
<dbReference type="InterPro" id="IPR008271">
    <property type="entry name" value="Ser/Thr_kinase_AS"/>
</dbReference>
<dbReference type="SMART" id="SM00220">
    <property type="entry name" value="S_TKc"/>
    <property type="match status" value="1"/>
</dbReference>
<dbReference type="Gene3D" id="3.30.200.20">
    <property type="entry name" value="Phosphorylase Kinase, domain 1"/>
    <property type="match status" value="1"/>
</dbReference>
<dbReference type="InterPro" id="IPR000719">
    <property type="entry name" value="Prot_kinase_dom"/>
</dbReference>
<comment type="caution">
    <text evidence="7">The sequence shown here is derived from an EMBL/GenBank/DDBJ whole genome shotgun (WGS) entry which is preliminary data.</text>
</comment>
<evidence type="ECO:0000256" key="4">
    <source>
        <dbReference type="PROSITE-ProRule" id="PRU10141"/>
    </source>
</evidence>
<dbReference type="PROSITE" id="PS50011">
    <property type="entry name" value="PROTEIN_KINASE_DOM"/>
    <property type="match status" value="1"/>
</dbReference>
<proteinExistence type="inferred from homology"/>
<keyword evidence="2 4" id="KW-0547">Nucleotide-binding</keyword>
<keyword evidence="7" id="KW-0418">Kinase</keyword>
<evidence type="ECO:0000259" key="6">
    <source>
        <dbReference type="PROSITE" id="PS50011"/>
    </source>
</evidence>
<dbReference type="InterPro" id="IPR017441">
    <property type="entry name" value="Protein_kinase_ATP_BS"/>
</dbReference>
<feature type="domain" description="Protein kinase" evidence="6">
    <location>
        <begin position="29"/>
        <end position="306"/>
    </location>
</feature>
<keyword evidence="8" id="KW-1185">Reference proteome</keyword>
<feature type="compositionally biased region" description="Polar residues" evidence="5">
    <location>
        <begin position="349"/>
        <end position="359"/>
    </location>
</feature>
<keyword evidence="7" id="KW-0808">Transferase</keyword>
<feature type="compositionally biased region" description="Basic and acidic residues" evidence="5">
    <location>
        <begin position="384"/>
        <end position="411"/>
    </location>
</feature>
<dbReference type="GO" id="GO:0043539">
    <property type="term" value="F:protein serine/threonine kinase activator activity"/>
    <property type="evidence" value="ECO:0007669"/>
    <property type="project" value="InterPro"/>
</dbReference>
<feature type="region of interest" description="Disordered" evidence="5">
    <location>
        <begin position="327"/>
        <end position="365"/>
    </location>
</feature>
<feature type="region of interest" description="Disordered" evidence="5">
    <location>
        <begin position="382"/>
        <end position="467"/>
    </location>
</feature>
<comment type="similarity">
    <text evidence="1">Belongs to the protein kinase superfamily. STE Ser/Thr protein kinase family. STE20 subfamily.</text>
</comment>
<dbReference type="PROSITE" id="PS00108">
    <property type="entry name" value="PROTEIN_KINASE_ST"/>
    <property type="match status" value="1"/>
</dbReference>
<keyword evidence="3 4" id="KW-0067">ATP-binding</keyword>
<dbReference type="Proteomes" id="UP000813824">
    <property type="component" value="Unassembled WGS sequence"/>
</dbReference>
<gene>
    <name evidence="7" type="ORF">BXZ70DRAFT_552309</name>
</gene>
<feature type="binding site" evidence="4">
    <location>
        <position position="62"/>
    </location>
    <ligand>
        <name>ATP</name>
        <dbReference type="ChEBI" id="CHEBI:30616"/>
    </ligand>
</feature>